<keyword evidence="1" id="KW-1133">Transmembrane helix</keyword>
<organism evidence="2 3">
    <name type="scientific">Brassica cretica</name>
    <name type="common">Mustard</name>
    <dbReference type="NCBI Taxonomy" id="69181"/>
    <lineage>
        <taxon>Eukaryota</taxon>
        <taxon>Viridiplantae</taxon>
        <taxon>Streptophyta</taxon>
        <taxon>Embryophyta</taxon>
        <taxon>Tracheophyta</taxon>
        <taxon>Spermatophyta</taxon>
        <taxon>Magnoliopsida</taxon>
        <taxon>eudicotyledons</taxon>
        <taxon>Gunneridae</taxon>
        <taxon>Pentapetalae</taxon>
        <taxon>rosids</taxon>
        <taxon>malvids</taxon>
        <taxon>Brassicales</taxon>
        <taxon>Brassicaceae</taxon>
        <taxon>Brassiceae</taxon>
        <taxon>Brassica</taxon>
    </lineage>
</organism>
<evidence type="ECO:0000313" key="3">
    <source>
        <dbReference type="Proteomes" id="UP000266723"/>
    </source>
</evidence>
<dbReference type="EMBL" id="QGKV02000832">
    <property type="protein sequence ID" value="KAF3544248.1"/>
    <property type="molecule type" value="Genomic_DNA"/>
</dbReference>
<accession>A0ABQ7BY92</accession>
<evidence type="ECO:0000313" key="2">
    <source>
        <dbReference type="EMBL" id="KAF3544248.1"/>
    </source>
</evidence>
<keyword evidence="1" id="KW-0812">Transmembrane</keyword>
<protein>
    <recommendedName>
        <fullName evidence="4">Transmembrane protein</fullName>
    </recommendedName>
</protein>
<keyword evidence="1" id="KW-0472">Membrane</keyword>
<proteinExistence type="predicted"/>
<evidence type="ECO:0008006" key="4">
    <source>
        <dbReference type="Google" id="ProtNLM"/>
    </source>
</evidence>
<name>A0ABQ7BY92_BRACR</name>
<reference evidence="2 3" key="1">
    <citation type="journal article" date="2020" name="BMC Genomics">
        <title>Intraspecific diversification of the crop wild relative Brassica cretica Lam. using demographic model selection.</title>
        <authorList>
            <person name="Kioukis A."/>
            <person name="Michalopoulou V.A."/>
            <person name="Briers L."/>
            <person name="Pirintsos S."/>
            <person name="Studholme D.J."/>
            <person name="Pavlidis P."/>
            <person name="Sarris P.F."/>
        </authorList>
    </citation>
    <scope>NUCLEOTIDE SEQUENCE [LARGE SCALE GENOMIC DNA]</scope>
    <source>
        <strain evidence="3">cv. PFS-1207/04</strain>
    </source>
</reference>
<feature type="transmembrane region" description="Helical" evidence="1">
    <location>
        <begin position="94"/>
        <end position="117"/>
    </location>
</feature>
<evidence type="ECO:0000256" key="1">
    <source>
        <dbReference type="SAM" id="Phobius"/>
    </source>
</evidence>
<sequence>MFAALKLMKLSGFRTKSTFIYILYSNGCSVELWCRDEFSQSTPPPAETWKRYFARCHVEVDPSFSGQVRLQRLFRRRMWRGWPSMTLLFFDSRLFFILLIFAAFGVVVPHQLLVVFVPL</sequence>
<keyword evidence="3" id="KW-1185">Reference proteome</keyword>
<comment type="caution">
    <text evidence="2">The sequence shown here is derived from an EMBL/GenBank/DDBJ whole genome shotgun (WGS) entry which is preliminary data.</text>
</comment>
<gene>
    <name evidence="2" type="ORF">DY000_02001976</name>
</gene>
<dbReference type="Proteomes" id="UP000266723">
    <property type="component" value="Unassembled WGS sequence"/>
</dbReference>